<evidence type="ECO:0008006" key="4">
    <source>
        <dbReference type="Google" id="ProtNLM"/>
    </source>
</evidence>
<accession>A0ABN2KDH4</accession>
<evidence type="ECO:0000313" key="3">
    <source>
        <dbReference type="Proteomes" id="UP001500655"/>
    </source>
</evidence>
<feature type="region of interest" description="Disordered" evidence="1">
    <location>
        <begin position="294"/>
        <end position="318"/>
    </location>
</feature>
<gene>
    <name evidence="2" type="ORF">GCM10009681_24180</name>
</gene>
<dbReference type="RefSeq" id="WP_344080250.1">
    <property type="nucleotide sequence ID" value="NZ_BAAALS010000010.1"/>
</dbReference>
<dbReference type="EMBL" id="BAAALS010000010">
    <property type="protein sequence ID" value="GAA1752414.1"/>
    <property type="molecule type" value="Genomic_DNA"/>
</dbReference>
<feature type="compositionally biased region" description="Basic residues" evidence="1">
    <location>
        <begin position="307"/>
        <end position="318"/>
    </location>
</feature>
<feature type="region of interest" description="Disordered" evidence="1">
    <location>
        <begin position="175"/>
        <end position="261"/>
    </location>
</feature>
<proteinExistence type="predicted"/>
<evidence type="ECO:0000313" key="2">
    <source>
        <dbReference type="EMBL" id="GAA1752414.1"/>
    </source>
</evidence>
<dbReference type="Proteomes" id="UP001500655">
    <property type="component" value="Unassembled WGS sequence"/>
</dbReference>
<comment type="caution">
    <text evidence="2">The sequence shown here is derived from an EMBL/GenBank/DDBJ whole genome shotgun (WGS) entry which is preliminary data.</text>
</comment>
<keyword evidence="3" id="KW-1185">Reference proteome</keyword>
<protein>
    <recommendedName>
        <fullName evidence="4">KfrA N-terminal DNA-binding domain-containing protein</fullName>
    </recommendedName>
</protein>
<reference evidence="2 3" key="1">
    <citation type="journal article" date="2019" name="Int. J. Syst. Evol. Microbiol.">
        <title>The Global Catalogue of Microorganisms (GCM) 10K type strain sequencing project: providing services to taxonomists for standard genome sequencing and annotation.</title>
        <authorList>
            <consortium name="The Broad Institute Genomics Platform"/>
            <consortium name="The Broad Institute Genome Sequencing Center for Infectious Disease"/>
            <person name="Wu L."/>
            <person name="Ma J."/>
        </authorList>
    </citation>
    <scope>NUCLEOTIDE SEQUENCE [LARGE SCALE GENOMIC DNA]</scope>
    <source>
        <strain evidence="2 3">JCM 13249</strain>
    </source>
</reference>
<organism evidence="2 3">
    <name type="scientific">Luedemannella helvata</name>
    <dbReference type="NCBI Taxonomy" id="349315"/>
    <lineage>
        <taxon>Bacteria</taxon>
        <taxon>Bacillati</taxon>
        <taxon>Actinomycetota</taxon>
        <taxon>Actinomycetes</taxon>
        <taxon>Micromonosporales</taxon>
        <taxon>Micromonosporaceae</taxon>
        <taxon>Luedemannella</taxon>
    </lineage>
</organism>
<feature type="compositionally biased region" description="Basic and acidic residues" evidence="1">
    <location>
        <begin position="181"/>
        <end position="261"/>
    </location>
</feature>
<evidence type="ECO:0000256" key="1">
    <source>
        <dbReference type="SAM" id="MobiDB-lite"/>
    </source>
</evidence>
<sequence length="318" mass="34447">MADIAENVLRELYAGPPERFVAGRDAAVAAARAAGDRGLATAVGKLRKPTVGAWLVNLLAWHAPDELAALYAVADELRAAQRDLRGDDLRQLSARRRAVVADLVTRSRQLVAEARPGGDAPLPWDEVTATLNAVLSDVETAELVRAGRLVRTTSYAGFGEPDDAWVFSAAEAAAAAPQRAGRGDERPRPPARVKAEGAARVKAEGAARDKADSAARDKADSAARDKAERERHRAAAAELRAAGDEEERARADYDAAAGAEDRARQRLDELERDLADLRERKIAAQEELNRLRARRQAAQRALTTATRRLRRARDRAPD</sequence>
<name>A0ABN2KDH4_9ACTN</name>